<dbReference type="Proteomes" id="UP000181917">
    <property type="component" value="Unassembled WGS sequence"/>
</dbReference>
<proteinExistence type="predicted"/>
<dbReference type="AlphaFoldDB" id="A0A1H0XK16"/>
<dbReference type="STRING" id="37928.SAMN04489742_0044"/>
<evidence type="ECO:0000256" key="1">
    <source>
        <dbReference type="SAM" id="Phobius"/>
    </source>
</evidence>
<organism evidence="2 3">
    <name type="scientific">Crystallibacter crystallopoietes</name>
    <dbReference type="NCBI Taxonomy" id="37928"/>
    <lineage>
        <taxon>Bacteria</taxon>
        <taxon>Bacillati</taxon>
        <taxon>Actinomycetota</taxon>
        <taxon>Actinomycetes</taxon>
        <taxon>Micrococcales</taxon>
        <taxon>Micrococcaceae</taxon>
        <taxon>Crystallibacter</taxon>
    </lineage>
</organism>
<name>A0A1H0XK16_9MICC</name>
<dbReference type="EMBL" id="FNKH01000001">
    <property type="protein sequence ID" value="SDQ03213.1"/>
    <property type="molecule type" value="Genomic_DNA"/>
</dbReference>
<keyword evidence="3" id="KW-1185">Reference proteome</keyword>
<dbReference type="RefSeq" id="WP_011776976.1">
    <property type="nucleotide sequence ID" value="NZ_FNKH01000001.1"/>
</dbReference>
<keyword evidence="1" id="KW-0812">Transmembrane</keyword>
<protein>
    <submittedName>
        <fullName evidence="2">Uncharacterized protein</fullName>
    </submittedName>
</protein>
<sequence>MKHLILGVTNPFPDQETKLRPGLDPDQVTPGALGFFATFFMVLAIILLMRSMTKRIRRVRYREAVAEQGPAAKQHGSALLEPAQPDARIVPVLSVALPEADGPRR</sequence>
<keyword evidence="1" id="KW-1133">Transmembrane helix</keyword>
<reference evidence="2 3" key="1">
    <citation type="submission" date="2016-10" db="EMBL/GenBank/DDBJ databases">
        <authorList>
            <person name="de Groot N.N."/>
        </authorList>
    </citation>
    <scope>NUCLEOTIDE SEQUENCE [LARGE SCALE GENOMIC DNA]</scope>
    <source>
        <strain evidence="2 3">DSM 20117</strain>
    </source>
</reference>
<keyword evidence="1" id="KW-0472">Membrane</keyword>
<evidence type="ECO:0000313" key="2">
    <source>
        <dbReference type="EMBL" id="SDQ03213.1"/>
    </source>
</evidence>
<accession>A0A1H0XK16</accession>
<feature type="transmembrane region" description="Helical" evidence="1">
    <location>
        <begin position="28"/>
        <end position="48"/>
    </location>
</feature>
<gene>
    <name evidence="2" type="ORF">SAMN04489742_0044</name>
</gene>
<dbReference type="OrthoDB" id="4966959at2"/>
<evidence type="ECO:0000313" key="3">
    <source>
        <dbReference type="Proteomes" id="UP000181917"/>
    </source>
</evidence>